<dbReference type="Gene3D" id="3.30.70.1990">
    <property type="match status" value="1"/>
</dbReference>
<dbReference type="InterPro" id="IPR050464">
    <property type="entry name" value="Zeta_carotene_desat/Oxidored"/>
</dbReference>
<reference evidence="2 3" key="1">
    <citation type="submission" date="2019-04" db="EMBL/GenBank/DDBJ databases">
        <title>Friends and foes A comparative genomics studyof 23 Aspergillus species from section Flavi.</title>
        <authorList>
            <consortium name="DOE Joint Genome Institute"/>
            <person name="Kjaerbolling I."/>
            <person name="Vesth T."/>
            <person name="Frisvad J.C."/>
            <person name="Nybo J.L."/>
            <person name="Theobald S."/>
            <person name="Kildgaard S."/>
            <person name="Isbrandt T."/>
            <person name="Kuo A."/>
            <person name="Sato A."/>
            <person name="Lyhne E.K."/>
            <person name="Kogle M.E."/>
            <person name="Wiebenga A."/>
            <person name="Kun R.S."/>
            <person name="Lubbers R.J."/>
            <person name="Makela M.R."/>
            <person name="Barry K."/>
            <person name="Chovatia M."/>
            <person name="Clum A."/>
            <person name="Daum C."/>
            <person name="Haridas S."/>
            <person name="He G."/>
            <person name="LaButti K."/>
            <person name="Lipzen A."/>
            <person name="Mondo S."/>
            <person name="Riley R."/>
            <person name="Salamov A."/>
            <person name="Simmons B.A."/>
            <person name="Magnuson J.K."/>
            <person name="Henrissat B."/>
            <person name="Mortensen U.H."/>
            <person name="Larsen T.O."/>
            <person name="Devries R.P."/>
            <person name="Grigoriev I.V."/>
            <person name="Machida M."/>
            <person name="Baker S.E."/>
            <person name="Andersen M.R."/>
        </authorList>
    </citation>
    <scope>NUCLEOTIDE SEQUENCE [LARGE SCALE GENOMIC DNA]</scope>
    <source>
        <strain evidence="2 3">IBT 29228</strain>
    </source>
</reference>
<dbReference type="InterPro" id="IPR036188">
    <property type="entry name" value="FAD/NAD-bd_sf"/>
</dbReference>
<accession>A0A5N7B4R1</accession>
<dbReference type="Gene3D" id="1.10.405.20">
    <property type="match status" value="1"/>
</dbReference>
<dbReference type="EMBL" id="ML736229">
    <property type="protein sequence ID" value="KAE8377092.1"/>
    <property type="molecule type" value="Genomic_DNA"/>
</dbReference>
<dbReference type="PANTHER" id="PTHR42923">
    <property type="entry name" value="PROTOPORPHYRINOGEN OXIDASE"/>
    <property type="match status" value="1"/>
</dbReference>
<dbReference type="AlphaFoldDB" id="A0A5N7B4R1"/>
<gene>
    <name evidence="2" type="ORF">BDV26DRAFT_282141</name>
</gene>
<feature type="signal peptide" evidence="1">
    <location>
        <begin position="1"/>
        <end position="24"/>
    </location>
</feature>
<evidence type="ECO:0000256" key="1">
    <source>
        <dbReference type="SAM" id="SignalP"/>
    </source>
</evidence>
<dbReference type="Pfam" id="PF13450">
    <property type="entry name" value="NAD_binding_8"/>
    <property type="match status" value="1"/>
</dbReference>
<name>A0A5N7B4R1_9EURO</name>
<keyword evidence="3" id="KW-1185">Reference proteome</keyword>
<dbReference type="GO" id="GO:0016491">
    <property type="term" value="F:oxidoreductase activity"/>
    <property type="evidence" value="ECO:0007669"/>
    <property type="project" value="TreeGrafter"/>
</dbReference>
<protein>
    <recommendedName>
        <fullName evidence="4">Amine oxidase domain-containing protein</fullName>
    </recommendedName>
</protein>
<dbReference type="Proteomes" id="UP000326198">
    <property type="component" value="Unassembled WGS sequence"/>
</dbReference>
<dbReference type="PANTHER" id="PTHR42923:SF26">
    <property type="entry name" value="FMN REDUCTASE LOT6, PUTATIVE (AFU_ORTHOLOGUE AFUA_7G06600)-RELATED"/>
    <property type="match status" value="1"/>
</dbReference>
<keyword evidence="1" id="KW-0732">Signal</keyword>
<evidence type="ECO:0000313" key="3">
    <source>
        <dbReference type="Proteomes" id="UP000326198"/>
    </source>
</evidence>
<feature type="chain" id="PRO_5024941016" description="Amine oxidase domain-containing protein" evidence="1">
    <location>
        <begin position="25"/>
        <end position="474"/>
    </location>
</feature>
<evidence type="ECO:0008006" key="4">
    <source>
        <dbReference type="Google" id="ProtNLM"/>
    </source>
</evidence>
<evidence type="ECO:0000313" key="2">
    <source>
        <dbReference type="EMBL" id="KAE8377092.1"/>
    </source>
</evidence>
<proteinExistence type="predicted"/>
<sequence>MPLSLCTPWRVLYAMFLTLVLVNAQLPSEEDFTPKNTIARDVCILGGGATGTYAAIRLKDMDKSVVVVERNDHLGGHTETLYIENGSYVDYGVQGVFNYNISRNFFKRLGMQWKPAIPGSLSNKYVNFKTGHEVPPPSTATEAMEALRIYRATIQKFDSLKDGVYNLPDPVPEELLWPFSKFVKKYKFEAALSVIHSFANALGDMMATPTLYVIQLFGIPHIDIFLQGGYIRPEHGMYELYRKAGEVLGADVLYHSQAIKAIRPDSNASLITIIAQNTTSGKKTLIKAKKLLVTFPPILPNLGPLDLEPTETSLFARFLWKAYYIAVLKGTGIPNNINVHNADPHQQPGSLPRSPFQWALQDMGPQNYLASKIIGDAHFSASHACDLIVADLHRMRSAGTFAIREDWEMAAFGSHTPISAMVSVEDIQAGFYRRLYALQGHRHTFWTGLALASDYSALLWQYTDSVLGEMWEAG</sequence>
<organism evidence="2 3">
    <name type="scientific">Aspergillus bertholletiae</name>
    <dbReference type="NCBI Taxonomy" id="1226010"/>
    <lineage>
        <taxon>Eukaryota</taxon>
        <taxon>Fungi</taxon>
        <taxon>Dikarya</taxon>
        <taxon>Ascomycota</taxon>
        <taxon>Pezizomycotina</taxon>
        <taxon>Eurotiomycetes</taxon>
        <taxon>Eurotiomycetidae</taxon>
        <taxon>Eurotiales</taxon>
        <taxon>Aspergillaceae</taxon>
        <taxon>Aspergillus</taxon>
        <taxon>Aspergillus subgen. Circumdati</taxon>
    </lineage>
</organism>
<dbReference type="OrthoDB" id="68575at2759"/>
<dbReference type="SUPFAM" id="SSF51971">
    <property type="entry name" value="Nucleotide-binding domain"/>
    <property type="match status" value="1"/>
</dbReference>
<dbReference type="Gene3D" id="3.50.50.60">
    <property type="entry name" value="FAD/NAD(P)-binding domain"/>
    <property type="match status" value="1"/>
</dbReference>